<evidence type="ECO:0000256" key="1">
    <source>
        <dbReference type="SAM" id="MobiDB-lite"/>
    </source>
</evidence>
<reference evidence="3" key="2">
    <citation type="journal article" date="2023" name="IMA Fungus">
        <title>Comparative genomic study of the Penicillium genus elucidates a diverse pangenome and 15 lateral gene transfer events.</title>
        <authorList>
            <person name="Petersen C."/>
            <person name="Sorensen T."/>
            <person name="Nielsen M.R."/>
            <person name="Sondergaard T.E."/>
            <person name="Sorensen J.L."/>
            <person name="Fitzpatrick D.A."/>
            <person name="Frisvad J.C."/>
            <person name="Nielsen K.L."/>
        </authorList>
    </citation>
    <scope>NUCLEOTIDE SEQUENCE</scope>
    <source>
        <strain evidence="3">IBT 19713</strain>
    </source>
</reference>
<dbReference type="Proteomes" id="UP001150941">
    <property type="component" value="Unassembled WGS sequence"/>
</dbReference>
<dbReference type="InterPro" id="IPR029063">
    <property type="entry name" value="SAM-dependent_MTases_sf"/>
</dbReference>
<feature type="region of interest" description="Disordered" evidence="1">
    <location>
        <begin position="46"/>
        <end position="76"/>
    </location>
</feature>
<dbReference type="GO" id="GO:0032259">
    <property type="term" value="P:methylation"/>
    <property type="evidence" value="ECO:0007669"/>
    <property type="project" value="InterPro"/>
</dbReference>
<dbReference type="RefSeq" id="XP_058331049.1">
    <property type="nucleotide sequence ID" value="XM_058475309.1"/>
</dbReference>
<dbReference type="OrthoDB" id="417125at2759"/>
<name>A0A9W9P0F0_9EURO</name>
<organism evidence="3 4">
    <name type="scientific">Penicillium chermesinum</name>
    <dbReference type="NCBI Taxonomy" id="63820"/>
    <lineage>
        <taxon>Eukaryota</taxon>
        <taxon>Fungi</taxon>
        <taxon>Dikarya</taxon>
        <taxon>Ascomycota</taxon>
        <taxon>Pezizomycotina</taxon>
        <taxon>Eurotiomycetes</taxon>
        <taxon>Eurotiomycetidae</taxon>
        <taxon>Eurotiales</taxon>
        <taxon>Aspergillaceae</taxon>
        <taxon>Penicillium</taxon>
    </lineage>
</organism>
<dbReference type="Gene3D" id="3.40.50.150">
    <property type="entry name" value="Vaccinia Virus protein VP39"/>
    <property type="match status" value="1"/>
</dbReference>
<gene>
    <name evidence="3" type="ORF">N7468_006013</name>
</gene>
<sequence>MNEQSSCSDEVPQILEGSFDLDKRRQHVRSTLKSYLLEHSPEFQTLSQRREQGWRHPAGDTCFSKKRKSSDKASSKDRSIFRTQLKHIGTWLHACTGVFRLPGIGTTAESPTILDMCMAPGAFLEIALKKDKKATAAAFTLPEEAGGFRVILPEDIQARVNTRFLDINMLATDMGIDEIEDSHPDAGKFLPTQFKPDEHFDLVICDGQVLRAHARAPYREAREASRLTIAQLALGLEHLKPGGSMLVLLHNFERWEPLNTVWRFSKFARVRLLKPRIVHAKSSTFYMVASNIQSQSAEALSAVARWKKLWRAITFGSDQEYRSMLFEEEPAVEEFLDDFGPEIIRLGATVWQVQRDALGEWLEVLDRRREL</sequence>
<dbReference type="Pfam" id="PF01728">
    <property type="entry name" value="FtsJ"/>
    <property type="match status" value="1"/>
</dbReference>
<reference evidence="3" key="1">
    <citation type="submission" date="2022-11" db="EMBL/GenBank/DDBJ databases">
        <authorList>
            <person name="Petersen C."/>
        </authorList>
    </citation>
    <scope>NUCLEOTIDE SEQUENCE</scope>
    <source>
        <strain evidence="3">IBT 19713</strain>
    </source>
</reference>
<accession>A0A9W9P0F0</accession>
<comment type="caution">
    <text evidence="3">The sequence shown here is derived from an EMBL/GenBank/DDBJ whole genome shotgun (WGS) entry which is preliminary data.</text>
</comment>
<dbReference type="SUPFAM" id="SSF53335">
    <property type="entry name" value="S-adenosyl-L-methionine-dependent methyltransferases"/>
    <property type="match status" value="1"/>
</dbReference>
<dbReference type="GeneID" id="83202612"/>
<dbReference type="AlphaFoldDB" id="A0A9W9P0F0"/>
<protein>
    <recommendedName>
        <fullName evidence="2">Ribosomal RNA methyltransferase FtsJ domain-containing protein</fullName>
    </recommendedName>
</protein>
<dbReference type="EMBL" id="JAPQKS010000004">
    <property type="protein sequence ID" value="KAJ5233057.1"/>
    <property type="molecule type" value="Genomic_DNA"/>
</dbReference>
<keyword evidence="4" id="KW-1185">Reference proteome</keyword>
<dbReference type="InterPro" id="IPR002877">
    <property type="entry name" value="RNA_MeTrfase_FtsJ_dom"/>
</dbReference>
<proteinExistence type="predicted"/>
<evidence type="ECO:0000313" key="4">
    <source>
        <dbReference type="Proteomes" id="UP001150941"/>
    </source>
</evidence>
<feature type="domain" description="Ribosomal RNA methyltransferase FtsJ" evidence="2">
    <location>
        <begin position="111"/>
        <end position="290"/>
    </location>
</feature>
<dbReference type="GO" id="GO:0008168">
    <property type="term" value="F:methyltransferase activity"/>
    <property type="evidence" value="ECO:0007669"/>
    <property type="project" value="InterPro"/>
</dbReference>
<evidence type="ECO:0000313" key="3">
    <source>
        <dbReference type="EMBL" id="KAJ5233057.1"/>
    </source>
</evidence>
<evidence type="ECO:0000259" key="2">
    <source>
        <dbReference type="Pfam" id="PF01728"/>
    </source>
</evidence>
<feature type="compositionally biased region" description="Basic and acidic residues" evidence="1">
    <location>
        <begin position="48"/>
        <end position="58"/>
    </location>
</feature>